<comment type="caution">
    <text evidence="2">The sequence shown here is derived from an EMBL/GenBank/DDBJ whole genome shotgun (WGS) entry which is preliminary data.</text>
</comment>
<feature type="compositionally biased region" description="Polar residues" evidence="1">
    <location>
        <begin position="264"/>
        <end position="285"/>
    </location>
</feature>
<gene>
    <name evidence="2" type="ORF">PC115_g18016</name>
</gene>
<dbReference type="VEuPathDB" id="FungiDB:PC110_g10454"/>
<evidence type="ECO:0000313" key="3">
    <source>
        <dbReference type="Proteomes" id="UP000774804"/>
    </source>
</evidence>
<name>A0A8T1B6L2_9STRA</name>
<proteinExistence type="predicted"/>
<evidence type="ECO:0000313" key="2">
    <source>
        <dbReference type="EMBL" id="KAG2894935.1"/>
    </source>
</evidence>
<protein>
    <submittedName>
        <fullName evidence="2">Uncharacterized protein</fullName>
    </submittedName>
</protein>
<organism evidence="2 3">
    <name type="scientific">Phytophthora cactorum</name>
    <dbReference type="NCBI Taxonomy" id="29920"/>
    <lineage>
        <taxon>Eukaryota</taxon>
        <taxon>Sar</taxon>
        <taxon>Stramenopiles</taxon>
        <taxon>Oomycota</taxon>
        <taxon>Peronosporomycetes</taxon>
        <taxon>Peronosporales</taxon>
        <taxon>Peronosporaceae</taxon>
        <taxon>Phytophthora</taxon>
    </lineage>
</organism>
<evidence type="ECO:0000256" key="1">
    <source>
        <dbReference type="SAM" id="MobiDB-lite"/>
    </source>
</evidence>
<dbReference type="Proteomes" id="UP000774804">
    <property type="component" value="Unassembled WGS sequence"/>
</dbReference>
<reference evidence="2" key="1">
    <citation type="submission" date="2018-10" db="EMBL/GenBank/DDBJ databases">
        <title>Effector identification in a new, highly contiguous assembly of the strawberry crown rot pathogen Phytophthora cactorum.</title>
        <authorList>
            <person name="Armitage A.D."/>
            <person name="Nellist C.F."/>
            <person name="Bates H."/>
            <person name="Vickerstaff R.J."/>
            <person name="Harrison R.J."/>
        </authorList>
    </citation>
    <scope>NUCLEOTIDE SEQUENCE</scope>
    <source>
        <strain evidence="2">4032</strain>
    </source>
</reference>
<sequence length="291" mass="32743">MAASAAEQWATTTDITKQVVGSLLQGTEGEADAILPSGVVLDAKLRDSMWKTGIPVVAAAHASTGGLEDTGEEEEAEVRCKLRFSNGATTRWCSDGLTIALEQLAAGPLLQLKREREMNKGRCLTDTIGELPFRVLHPRDAQGQRRPWQDYRLLIENRGLKKMRELILVRCRRTGVVVCSPGTMALPLTSNQTHLCFVDQLRKLSDDGKPYLSKEEAQWLRVHHGVDDPHHTFRVDERQESKCILYQWGNTEQRIWDQNERTTPHNSTKQVANNPPSASHPSQSRRYLCMH</sequence>
<dbReference type="EMBL" id="RCMI01000900">
    <property type="protein sequence ID" value="KAG2894935.1"/>
    <property type="molecule type" value="Genomic_DNA"/>
</dbReference>
<dbReference type="AlphaFoldDB" id="A0A8T1B6L2"/>
<feature type="region of interest" description="Disordered" evidence="1">
    <location>
        <begin position="261"/>
        <end position="291"/>
    </location>
</feature>
<accession>A0A8T1B6L2</accession>